<comment type="subcellular location">
    <subcellularLocation>
        <location evidence="1">Membrane</location>
        <topology evidence="1">Multi-pass membrane protein</topology>
    </subcellularLocation>
</comment>
<dbReference type="GO" id="GO:0005886">
    <property type="term" value="C:plasma membrane"/>
    <property type="evidence" value="ECO:0007669"/>
    <property type="project" value="TreeGrafter"/>
</dbReference>
<dbReference type="Pfam" id="PF01027">
    <property type="entry name" value="Bax1-I"/>
    <property type="match status" value="1"/>
</dbReference>
<keyword evidence="5 6" id="KW-0472">Membrane</keyword>
<feature type="transmembrane region" description="Helical" evidence="6">
    <location>
        <begin position="103"/>
        <end position="124"/>
    </location>
</feature>
<dbReference type="PANTHER" id="PTHR23291:SF50">
    <property type="entry name" value="PROTEIN LIFEGUARD 4"/>
    <property type="match status" value="1"/>
</dbReference>
<gene>
    <name evidence="7" type="ORF">OM076_13105</name>
</gene>
<evidence type="ECO:0000313" key="7">
    <source>
        <dbReference type="EMBL" id="MDA0161210.1"/>
    </source>
</evidence>
<dbReference type="InterPro" id="IPR006214">
    <property type="entry name" value="Bax_inhibitor_1-related"/>
</dbReference>
<evidence type="ECO:0000256" key="6">
    <source>
        <dbReference type="RuleBase" id="RU004379"/>
    </source>
</evidence>
<comment type="similarity">
    <text evidence="2 6">Belongs to the BI1 family.</text>
</comment>
<dbReference type="PANTHER" id="PTHR23291">
    <property type="entry name" value="BAX INHIBITOR-RELATED"/>
    <property type="match status" value="1"/>
</dbReference>
<evidence type="ECO:0000256" key="4">
    <source>
        <dbReference type="ARBA" id="ARBA00022989"/>
    </source>
</evidence>
<proteinExistence type="inferred from homology"/>
<evidence type="ECO:0000256" key="2">
    <source>
        <dbReference type="ARBA" id="ARBA00010350"/>
    </source>
</evidence>
<organism evidence="7 8">
    <name type="scientific">Solirubrobacter ginsenosidimutans</name>
    <dbReference type="NCBI Taxonomy" id="490573"/>
    <lineage>
        <taxon>Bacteria</taxon>
        <taxon>Bacillati</taxon>
        <taxon>Actinomycetota</taxon>
        <taxon>Thermoleophilia</taxon>
        <taxon>Solirubrobacterales</taxon>
        <taxon>Solirubrobacteraceae</taxon>
        <taxon>Solirubrobacter</taxon>
    </lineage>
</organism>
<keyword evidence="3 6" id="KW-0812">Transmembrane</keyword>
<evidence type="ECO:0000256" key="3">
    <source>
        <dbReference type="ARBA" id="ARBA00022692"/>
    </source>
</evidence>
<accession>A0A9X3MTZ8</accession>
<protein>
    <submittedName>
        <fullName evidence="7">Bax inhibitor-1 family protein</fullName>
    </submittedName>
</protein>
<feature type="transmembrane region" description="Helical" evidence="6">
    <location>
        <begin position="190"/>
        <end position="211"/>
    </location>
</feature>
<dbReference type="AlphaFoldDB" id="A0A9X3MTZ8"/>
<dbReference type="RefSeq" id="WP_270040402.1">
    <property type="nucleotide sequence ID" value="NZ_JAPDOD010000009.1"/>
</dbReference>
<comment type="caution">
    <text evidence="7">The sequence shown here is derived from an EMBL/GenBank/DDBJ whole genome shotgun (WGS) entry which is preliminary data.</text>
</comment>
<feature type="transmembrane region" description="Helical" evidence="6">
    <location>
        <begin position="131"/>
        <end position="153"/>
    </location>
</feature>
<dbReference type="Proteomes" id="UP001149140">
    <property type="component" value="Unassembled WGS sequence"/>
</dbReference>
<feature type="transmembrane region" description="Helical" evidence="6">
    <location>
        <begin position="46"/>
        <end position="65"/>
    </location>
</feature>
<evidence type="ECO:0000256" key="5">
    <source>
        <dbReference type="ARBA" id="ARBA00023136"/>
    </source>
</evidence>
<evidence type="ECO:0000256" key="1">
    <source>
        <dbReference type="ARBA" id="ARBA00004141"/>
    </source>
</evidence>
<reference evidence="7" key="1">
    <citation type="submission" date="2022-10" db="EMBL/GenBank/DDBJ databases">
        <title>The WGS of Solirubrobacter ginsenosidimutans DSM 21036.</title>
        <authorList>
            <person name="Jiang Z."/>
        </authorList>
    </citation>
    <scope>NUCLEOTIDE SEQUENCE</scope>
    <source>
        <strain evidence="7">DSM 21036</strain>
    </source>
</reference>
<feature type="transmembrane region" description="Helical" evidence="6">
    <location>
        <begin position="159"/>
        <end position="178"/>
    </location>
</feature>
<feature type="transmembrane region" description="Helical" evidence="6">
    <location>
        <begin position="72"/>
        <end position="97"/>
    </location>
</feature>
<evidence type="ECO:0000313" key="8">
    <source>
        <dbReference type="Proteomes" id="UP001149140"/>
    </source>
</evidence>
<keyword evidence="4 6" id="KW-1133">Transmembrane helix</keyword>
<name>A0A9X3MTZ8_9ACTN</name>
<sequence length="215" mass="22929">MSAIGYAGQPSRVATNTLFGRVMGLVALTVLFATLGVYLARDLGGAGWFIAWLLSFGCLIGLNAANARGNTSLALVLLFAFGLLAGASVSTTVNYYAETDPMAVRQAFGATALFVGVLGAGGYATRRDLSFLYRIAFWLLIGLLVAGIALIFVRIPAAYTIYSIFGLGVFGLYVVIDFNRLRRAGSAEAIPLAAGIFLDVLNIFLFFLRIFGRSR</sequence>
<feature type="transmembrane region" description="Helical" evidence="6">
    <location>
        <begin position="18"/>
        <end position="40"/>
    </location>
</feature>
<keyword evidence="8" id="KW-1185">Reference proteome</keyword>
<dbReference type="EMBL" id="JAPDOD010000009">
    <property type="protein sequence ID" value="MDA0161210.1"/>
    <property type="molecule type" value="Genomic_DNA"/>
</dbReference>